<dbReference type="AlphaFoldDB" id="A0A3E0K0M4"/>
<protein>
    <submittedName>
        <fullName evidence="1">Uncharacterized protein</fullName>
    </submittedName>
</protein>
<dbReference type="Proteomes" id="UP000257014">
    <property type="component" value="Unassembled WGS sequence"/>
</dbReference>
<accession>A0A3E0K0M4</accession>
<proteinExistence type="predicted"/>
<dbReference type="EMBL" id="QEWE01000030">
    <property type="protein sequence ID" value="REJ25849.1"/>
    <property type="molecule type" value="Genomic_DNA"/>
</dbReference>
<evidence type="ECO:0000313" key="2">
    <source>
        <dbReference type="Proteomes" id="UP000257014"/>
    </source>
</evidence>
<comment type="caution">
    <text evidence="1">The sequence shown here is derived from an EMBL/GenBank/DDBJ whole genome shotgun (WGS) entry which is preliminary data.</text>
</comment>
<name>A0A3E0K0M4_9BACI</name>
<evidence type="ECO:0000313" key="1">
    <source>
        <dbReference type="EMBL" id="REJ25849.1"/>
    </source>
</evidence>
<organism evidence="1 2">
    <name type="scientific">Caldibacillus debilis</name>
    <dbReference type="NCBI Taxonomy" id="301148"/>
    <lineage>
        <taxon>Bacteria</taxon>
        <taxon>Bacillati</taxon>
        <taxon>Bacillota</taxon>
        <taxon>Bacilli</taxon>
        <taxon>Bacillales</taxon>
        <taxon>Bacillaceae</taxon>
        <taxon>Caldibacillus</taxon>
    </lineage>
</organism>
<gene>
    <name evidence="1" type="ORF">C6P37_14525</name>
</gene>
<sequence>MLFIHKKKRASTFEAAFLTESGKAAESLLFARRFRRHGGAAPILCRRLWKGAKSIRKSGFHHIKWNRNGQFVQKGFPVLHPGL</sequence>
<reference evidence="1 2" key="1">
    <citation type="submission" date="2018-03" db="EMBL/GenBank/DDBJ databases">
        <authorList>
            <person name="Keele B.F."/>
        </authorList>
    </citation>
    <scope>NUCLEOTIDE SEQUENCE [LARGE SCALE GENOMIC DNA]</scope>
    <source>
        <strain evidence="1">ZCTH4_d</strain>
    </source>
</reference>